<dbReference type="Pfam" id="PF04502">
    <property type="entry name" value="Saf4_Yju2"/>
    <property type="match status" value="1"/>
</dbReference>
<dbReference type="PANTHER" id="PTHR12111:SF2">
    <property type="entry name" value="SPLICING FACTOR YJU2B-RELATED"/>
    <property type="match status" value="1"/>
</dbReference>
<dbReference type="GO" id="GO:0005684">
    <property type="term" value="C:U2-type spliceosomal complex"/>
    <property type="evidence" value="ECO:0007669"/>
    <property type="project" value="TreeGrafter"/>
</dbReference>
<feature type="region of interest" description="Disordered" evidence="2">
    <location>
        <begin position="303"/>
        <end position="329"/>
    </location>
</feature>
<keyword evidence="3" id="KW-1185">Reference proteome</keyword>
<comment type="similarity">
    <text evidence="1">Belongs to the CWC16 family.</text>
</comment>
<name>A0A914YM63_9BILA</name>
<accession>A0A914YM63</accession>
<dbReference type="Proteomes" id="UP000887577">
    <property type="component" value="Unplaced"/>
</dbReference>
<dbReference type="GO" id="GO:0000398">
    <property type="term" value="P:mRNA splicing, via spliceosome"/>
    <property type="evidence" value="ECO:0007669"/>
    <property type="project" value="InterPro"/>
</dbReference>
<dbReference type="PANTHER" id="PTHR12111">
    <property type="entry name" value="SPLICING FACTOR YJU2"/>
    <property type="match status" value="1"/>
</dbReference>
<evidence type="ECO:0000256" key="1">
    <source>
        <dbReference type="ARBA" id="ARBA00005595"/>
    </source>
</evidence>
<sequence length="351" mass="40536">MGERKGQNHYYPPDFNYKTHKNLNNYHGTHALRDRKKGNGVIIIRFEMPFNVWCLGCNNHIGMGVRYNAEKKKIGMYYTTPLYEFQMKCALCPQKFIIRTDPKNFDYEMVDGCRRQEKRFDSGELDNVAPVDRSESLKLDANAMYKREHQKLDKDKQEDIKDTIEKLEWIQERLRDDYTANCALRNQFRSEKKYLSGVKISDDNLKQRLSLEIPLQPESEEDKILAKRMLLYKNLGSGKKCESSKNSEPVSAKKSIERRLGKRGAELFDSSNGTVWDPSHSKSAKELSTMIKPKLSKELNCETVSKPSSTIFEPLPCSSKESINKNDSLKETPMKISKLSNLVDYGSDESD</sequence>
<dbReference type="GO" id="GO:0071014">
    <property type="term" value="C:post-mRNA release spliceosomal complex"/>
    <property type="evidence" value="ECO:0007669"/>
    <property type="project" value="TreeGrafter"/>
</dbReference>
<evidence type="ECO:0000313" key="3">
    <source>
        <dbReference type="Proteomes" id="UP000887577"/>
    </source>
</evidence>
<dbReference type="AlphaFoldDB" id="A0A914YM63"/>
<dbReference type="WBParaSite" id="PSU_v2.g20005.t1">
    <property type="protein sequence ID" value="PSU_v2.g20005.t1"/>
    <property type="gene ID" value="PSU_v2.g20005"/>
</dbReference>
<evidence type="ECO:0000313" key="4">
    <source>
        <dbReference type="WBParaSite" id="PSU_v2.g20005.t1"/>
    </source>
</evidence>
<dbReference type="InterPro" id="IPR007590">
    <property type="entry name" value="Saf4/Yju2"/>
</dbReference>
<reference evidence="4" key="1">
    <citation type="submission" date="2022-11" db="UniProtKB">
        <authorList>
            <consortium name="WormBaseParasite"/>
        </authorList>
    </citation>
    <scope>IDENTIFICATION</scope>
</reference>
<protein>
    <submittedName>
        <fullName evidence="4">Uncharacterized protein</fullName>
    </submittedName>
</protein>
<evidence type="ECO:0000256" key="2">
    <source>
        <dbReference type="SAM" id="MobiDB-lite"/>
    </source>
</evidence>
<organism evidence="3 4">
    <name type="scientific">Panagrolaimus superbus</name>
    <dbReference type="NCBI Taxonomy" id="310955"/>
    <lineage>
        <taxon>Eukaryota</taxon>
        <taxon>Metazoa</taxon>
        <taxon>Ecdysozoa</taxon>
        <taxon>Nematoda</taxon>
        <taxon>Chromadorea</taxon>
        <taxon>Rhabditida</taxon>
        <taxon>Tylenchina</taxon>
        <taxon>Panagrolaimomorpha</taxon>
        <taxon>Panagrolaimoidea</taxon>
        <taxon>Panagrolaimidae</taxon>
        <taxon>Panagrolaimus</taxon>
    </lineage>
</organism>
<proteinExistence type="inferred from homology"/>